<accession>A0AAV7S8K7</accession>
<evidence type="ECO:0000313" key="3">
    <source>
        <dbReference type="Proteomes" id="UP001066276"/>
    </source>
</evidence>
<evidence type="ECO:0000313" key="2">
    <source>
        <dbReference type="EMBL" id="KAJ1160502.1"/>
    </source>
</evidence>
<proteinExistence type="predicted"/>
<dbReference type="Proteomes" id="UP001066276">
    <property type="component" value="Chromosome 4_2"/>
</dbReference>
<keyword evidence="3" id="KW-1185">Reference proteome</keyword>
<dbReference type="EMBL" id="JANPWB010000008">
    <property type="protein sequence ID" value="KAJ1160502.1"/>
    <property type="molecule type" value="Genomic_DNA"/>
</dbReference>
<dbReference type="AlphaFoldDB" id="A0AAV7S8K7"/>
<reference evidence="2" key="1">
    <citation type="journal article" date="2022" name="bioRxiv">
        <title>Sequencing and chromosome-scale assembly of the giantPleurodeles waltlgenome.</title>
        <authorList>
            <person name="Brown T."/>
            <person name="Elewa A."/>
            <person name="Iarovenko S."/>
            <person name="Subramanian E."/>
            <person name="Araus A.J."/>
            <person name="Petzold A."/>
            <person name="Susuki M."/>
            <person name="Suzuki K.-i.T."/>
            <person name="Hayashi T."/>
            <person name="Toyoda A."/>
            <person name="Oliveira C."/>
            <person name="Osipova E."/>
            <person name="Leigh N.D."/>
            <person name="Simon A."/>
            <person name="Yun M.H."/>
        </authorList>
    </citation>
    <scope>NUCLEOTIDE SEQUENCE</scope>
    <source>
        <strain evidence="2">20211129_DDA</strain>
        <tissue evidence="2">Liver</tissue>
    </source>
</reference>
<comment type="caution">
    <text evidence="2">The sequence shown here is derived from an EMBL/GenBank/DDBJ whole genome shotgun (WGS) entry which is preliminary data.</text>
</comment>
<protein>
    <submittedName>
        <fullName evidence="2">Uncharacterized protein</fullName>
    </submittedName>
</protein>
<sequence>MLACTHLTSNPRLLRAGSRTGDTHTLLLSEAGVLGPREVQVTTANPPSCLSEGTVILPTTQLQKKKKKKKQALANAGQGT</sequence>
<organism evidence="2 3">
    <name type="scientific">Pleurodeles waltl</name>
    <name type="common">Iberian ribbed newt</name>
    <dbReference type="NCBI Taxonomy" id="8319"/>
    <lineage>
        <taxon>Eukaryota</taxon>
        <taxon>Metazoa</taxon>
        <taxon>Chordata</taxon>
        <taxon>Craniata</taxon>
        <taxon>Vertebrata</taxon>
        <taxon>Euteleostomi</taxon>
        <taxon>Amphibia</taxon>
        <taxon>Batrachia</taxon>
        <taxon>Caudata</taxon>
        <taxon>Salamandroidea</taxon>
        <taxon>Salamandridae</taxon>
        <taxon>Pleurodelinae</taxon>
        <taxon>Pleurodeles</taxon>
    </lineage>
</organism>
<name>A0AAV7S8K7_PLEWA</name>
<evidence type="ECO:0000256" key="1">
    <source>
        <dbReference type="SAM" id="MobiDB-lite"/>
    </source>
</evidence>
<gene>
    <name evidence="2" type="ORF">NDU88_001004</name>
</gene>
<feature type="region of interest" description="Disordered" evidence="1">
    <location>
        <begin position="60"/>
        <end position="80"/>
    </location>
</feature>